<dbReference type="OrthoDB" id="423607at2759"/>
<keyword evidence="1" id="KW-1133">Transmembrane helix</keyword>
<dbReference type="InterPro" id="IPR036047">
    <property type="entry name" value="F-box-like_dom_sf"/>
</dbReference>
<reference evidence="3 4" key="1">
    <citation type="journal article" date="2016" name="Mol. Biol. Evol.">
        <title>Comparative Genomics of Early-Diverging Mushroom-Forming Fungi Provides Insights into the Origins of Lignocellulose Decay Capabilities.</title>
        <authorList>
            <person name="Nagy L.G."/>
            <person name="Riley R."/>
            <person name="Tritt A."/>
            <person name="Adam C."/>
            <person name="Daum C."/>
            <person name="Floudas D."/>
            <person name="Sun H."/>
            <person name="Yadav J.S."/>
            <person name="Pangilinan J."/>
            <person name="Larsson K.H."/>
            <person name="Matsuura K."/>
            <person name="Barry K."/>
            <person name="Labutti K."/>
            <person name="Kuo R."/>
            <person name="Ohm R.A."/>
            <person name="Bhattacharya S.S."/>
            <person name="Shirouzu T."/>
            <person name="Yoshinaga Y."/>
            <person name="Martin F.M."/>
            <person name="Grigoriev I.V."/>
            <person name="Hibbett D.S."/>
        </authorList>
    </citation>
    <scope>NUCLEOTIDE SEQUENCE [LARGE SCALE GENOMIC DNA]</scope>
    <source>
        <strain evidence="3 4">HHB12029</strain>
    </source>
</reference>
<evidence type="ECO:0000313" key="3">
    <source>
        <dbReference type="EMBL" id="KZW03130.1"/>
    </source>
</evidence>
<keyword evidence="1" id="KW-0472">Membrane</keyword>
<organism evidence="3 4">
    <name type="scientific">Exidia glandulosa HHB12029</name>
    <dbReference type="NCBI Taxonomy" id="1314781"/>
    <lineage>
        <taxon>Eukaryota</taxon>
        <taxon>Fungi</taxon>
        <taxon>Dikarya</taxon>
        <taxon>Basidiomycota</taxon>
        <taxon>Agaricomycotina</taxon>
        <taxon>Agaricomycetes</taxon>
        <taxon>Auriculariales</taxon>
        <taxon>Exidiaceae</taxon>
        <taxon>Exidia</taxon>
    </lineage>
</organism>
<feature type="domain" description="F-box" evidence="2">
    <location>
        <begin position="18"/>
        <end position="65"/>
    </location>
</feature>
<keyword evidence="4" id="KW-1185">Reference proteome</keyword>
<dbReference type="PROSITE" id="PS50181">
    <property type="entry name" value="FBOX"/>
    <property type="match status" value="1"/>
</dbReference>
<dbReference type="InParanoid" id="A0A166BQ53"/>
<dbReference type="AlphaFoldDB" id="A0A166BQ53"/>
<proteinExistence type="predicted"/>
<protein>
    <recommendedName>
        <fullName evidence="2">F-box domain-containing protein</fullName>
    </recommendedName>
</protein>
<keyword evidence="1" id="KW-0812">Transmembrane</keyword>
<gene>
    <name evidence="3" type="ORF">EXIGLDRAFT_809277</name>
</gene>
<sequence length="693" mass="76653">MPPKRRRTTKKQGARPGEDYTIRLPAEMLSAVFDNCDQRFVLMRAARICHRWRAVAKEHKFFYAFVKLVATTNPTLHRYHGLMEAFAEKLRRAHGLKLRLSVDVHVSRTLEYRPVYGDGVDGYIEHDDLAEAVAALVLGPIDECMDSVISLVLRLPTYCAHPWPAAKLTSPAPLLQRISFTIGNPNRRRRGALWTPPDNLFASTAPKLRTVQLCGVSLDALAAVLRGAFDIQLDSYEIDDLLAIDSAFPTLSSLELSSLDITYRDTAAALLPPRLRSLELSVILPSKDRYARFAASISASSIPHITIQLGDMDIDDIPAALLDVPSPSTVSLIVDAGGGRTTKLRTFDHRPNRRVIVHSSRADFSRTLESSKGYAIRLPDCLRGCRELIVNDVLLPELCGARQDLPELVSLIVDFDCVGIIAPGYTVWEDLGGMRSSIQAPKLSHVHFRCRRVKNHRLAKREVDSLLACISTSTVPELLFSGVLYSQDSDEGDPVKQCGSNSGRGSGDITRRHRFAFLTVAEILEIALPLSGPQRLRNRGGCLSYQSGIAPDRPDATAPSVHMAFNATSPYTNTSDPYVLAQFVEVAEVLSQARYLRLVGVTWQGWDIQCRISGRYLLKLHALYANRKVLGSMITWATINCLAAIGLIVWSQSGSSMANPDAPDPPDYLFTAWIPHHENRFSASLRSVGLSEL</sequence>
<evidence type="ECO:0000259" key="2">
    <source>
        <dbReference type="PROSITE" id="PS50181"/>
    </source>
</evidence>
<evidence type="ECO:0000313" key="4">
    <source>
        <dbReference type="Proteomes" id="UP000077266"/>
    </source>
</evidence>
<name>A0A166BQ53_EXIGL</name>
<evidence type="ECO:0000256" key="1">
    <source>
        <dbReference type="SAM" id="Phobius"/>
    </source>
</evidence>
<dbReference type="Proteomes" id="UP000077266">
    <property type="component" value="Unassembled WGS sequence"/>
</dbReference>
<feature type="transmembrane region" description="Helical" evidence="1">
    <location>
        <begin position="629"/>
        <end position="650"/>
    </location>
</feature>
<accession>A0A166BQ53</accession>
<dbReference type="Gene3D" id="1.20.1280.50">
    <property type="match status" value="1"/>
</dbReference>
<dbReference type="InterPro" id="IPR001810">
    <property type="entry name" value="F-box_dom"/>
</dbReference>
<dbReference type="SUPFAM" id="SSF81383">
    <property type="entry name" value="F-box domain"/>
    <property type="match status" value="1"/>
</dbReference>
<dbReference type="EMBL" id="KV425885">
    <property type="protein sequence ID" value="KZW03130.1"/>
    <property type="molecule type" value="Genomic_DNA"/>
</dbReference>